<dbReference type="Proteomes" id="UP001140949">
    <property type="component" value="Unassembled WGS sequence"/>
</dbReference>
<evidence type="ECO:0000259" key="7">
    <source>
        <dbReference type="SMART" id="SM00385"/>
    </source>
</evidence>
<dbReference type="Pfam" id="PF02984">
    <property type="entry name" value="Cyclin_C"/>
    <property type="match status" value="1"/>
</dbReference>
<keyword evidence="2" id="KW-0132">Cell division</keyword>
<organism evidence="9 10">
    <name type="scientific">Iris pallida</name>
    <name type="common">Sweet iris</name>
    <dbReference type="NCBI Taxonomy" id="29817"/>
    <lineage>
        <taxon>Eukaryota</taxon>
        <taxon>Viridiplantae</taxon>
        <taxon>Streptophyta</taxon>
        <taxon>Embryophyta</taxon>
        <taxon>Tracheophyta</taxon>
        <taxon>Spermatophyta</taxon>
        <taxon>Magnoliopsida</taxon>
        <taxon>Liliopsida</taxon>
        <taxon>Asparagales</taxon>
        <taxon>Iridaceae</taxon>
        <taxon>Iridoideae</taxon>
        <taxon>Irideae</taxon>
        <taxon>Iris</taxon>
    </lineage>
</organism>
<evidence type="ECO:0000256" key="1">
    <source>
        <dbReference type="ARBA" id="ARBA00009065"/>
    </source>
</evidence>
<feature type="region of interest" description="Disordered" evidence="6">
    <location>
        <begin position="314"/>
        <end position="334"/>
    </location>
</feature>
<dbReference type="InterPro" id="IPR039361">
    <property type="entry name" value="Cyclin"/>
</dbReference>
<gene>
    <name evidence="9" type="ORF">M6B38_138170</name>
</gene>
<feature type="compositionally biased region" description="Basic residues" evidence="6">
    <location>
        <begin position="323"/>
        <end position="334"/>
    </location>
</feature>
<name>A0AAX6FE81_IRIPA</name>
<keyword evidence="3 5" id="KW-0195">Cyclin</keyword>
<keyword evidence="10" id="KW-1185">Reference proteome</keyword>
<evidence type="ECO:0000256" key="2">
    <source>
        <dbReference type="ARBA" id="ARBA00022618"/>
    </source>
</evidence>
<evidence type="ECO:0000256" key="3">
    <source>
        <dbReference type="ARBA" id="ARBA00023127"/>
    </source>
</evidence>
<dbReference type="PROSITE" id="PS00292">
    <property type="entry name" value="CYCLINS"/>
    <property type="match status" value="1"/>
</dbReference>
<dbReference type="SUPFAM" id="SSF47954">
    <property type="entry name" value="Cyclin-like"/>
    <property type="match status" value="2"/>
</dbReference>
<dbReference type="InterPro" id="IPR006671">
    <property type="entry name" value="Cyclin_N"/>
</dbReference>
<comment type="similarity">
    <text evidence="1">Belongs to the cyclin family. Cyclin D subfamily.</text>
</comment>
<protein>
    <submittedName>
        <fullName evidence="9">Cyclin-D4-1-like</fullName>
    </submittedName>
</protein>
<evidence type="ECO:0000313" key="9">
    <source>
        <dbReference type="EMBL" id="KAJ6814770.1"/>
    </source>
</evidence>
<evidence type="ECO:0000259" key="8">
    <source>
        <dbReference type="SMART" id="SM01332"/>
    </source>
</evidence>
<evidence type="ECO:0000256" key="4">
    <source>
        <dbReference type="ARBA" id="ARBA00023306"/>
    </source>
</evidence>
<reference evidence="9" key="1">
    <citation type="journal article" date="2023" name="GigaByte">
        <title>Genome assembly of the bearded iris, Iris pallida Lam.</title>
        <authorList>
            <person name="Bruccoleri R.E."/>
            <person name="Oakeley E.J."/>
            <person name="Faust A.M.E."/>
            <person name="Altorfer M."/>
            <person name="Dessus-Babus S."/>
            <person name="Burckhardt D."/>
            <person name="Oertli M."/>
            <person name="Naumann U."/>
            <person name="Petersen F."/>
            <person name="Wong J."/>
        </authorList>
    </citation>
    <scope>NUCLEOTIDE SEQUENCE</scope>
    <source>
        <strain evidence="9">GSM-AAB239-AS_SAM_17_03QT</strain>
    </source>
</reference>
<comment type="caution">
    <text evidence="9">The sequence shown here is derived from an EMBL/GenBank/DDBJ whole genome shotgun (WGS) entry which is preliminary data.</text>
</comment>
<dbReference type="CDD" id="cd20544">
    <property type="entry name" value="CYCLIN_AtCycD-like_rpt2"/>
    <property type="match status" value="1"/>
</dbReference>
<dbReference type="EMBL" id="JANAVB010029617">
    <property type="protein sequence ID" value="KAJ6814770.1"/>
    <property type="molecule type" value="Genomic_DNA"/>
</dbReference>
<reference evidence="9" key="2">
    <citation type="submission" date="2023-04" db="EMBL/GenBank/DDBJ databases">
        <authorList>
            <person name="Bruccoleri R.E."/>
            <person name="Oakeley E.J."/>
            <person name="Faust A.-M."/>
            <person name="Dessus-Babus S."/>
            <person name="Altorfer M."/>
            <person name="Burckhardt D."/>
            <person name="Oertli M."/>
            <person name="Naumann U."/>
            <person name="Petersen F."/>
            <person name="Wong J."/>
        </authorList>
    </citation>
    <scope>NUCLEOTIDE SEQUENCE</scope>
    <source>
        <strain evidence="9">GSM-AAB239-AS_SAM_17_03QT</strain>
        <tissue evidence="9">Leaf</tissue>
    </source>
</reference>
<dbReference type="InterPro" id="IPR048258">
    <property type="entry name" value="Cyclins_cyclin-box"/>
</dbReference>
<evidence type="ECO:0000256" key="6">
    <source>
        <dbReference type="SAM" id="MobiDB-lite"/>
    </source>
</evidence>
<feature type="domain" description="Cyclin-like" evidence="7">
    <location>
        <begin position="90"/>
        <end position="178"/>
    </location>
</feature>
<dbReference type="FunFam" id="1.10.472.10:FF:000034">
    <property type="entry name" value="D2/4-type cyclin"/>
    <property type="match status" value="1"/>
</dbReference>
<dbReference type="GO" id="GO:0051301">
    <property type="term" value="P:cell division"/>
    <property type="evidence" value="ECO:0007669"/>
    <property type="project" value="UniProtKB-KW"/>
</dbReference>
<proteinExistence type="inferred from homology"/>
<dbReference type="InterPro" id="IPR036915">
    <property type="entry name" value="Cyclin-like_sf"/>
</dbReference>
<dbReference type="CDD" id="cd20543">
    <property type="entry name" value="CYCLIN_AtCycD-like_rpt1"/>
    <property type="match status" value="1"/>
</dbReference>
<dbReference type="Gene3D" id="1.10.472.10">
    <property type="entry name" value="Cyclin-like"/>
    <property type="match status" value="2"/>
</dbReference>
<evidence type="ECO:0000313" key="10">
    <source>
        <dbReference type="Proteomes" id="UP001140949"/>
    </source>
</evidence>
<dbReference type="SMART" id="SM01332">
    <property type="entry name" value="Cyclin_C"/>
    <property type="match status" value="1"/>
</dbReference>
<dbReference type="FunFam" id="1.10.472.10:FF:000040">
    <property type="entry name" value="D6-type cyclin"/>
    <property type="match status" value="1"/>
</dbReference>
<dbReference type="InterPro" id="IPR004367">
    <property type="entry name" value="Cyclin_C-dom"/>
</dbReference>
<keyword evidence="4" id="KW-0131">Cell cycle</keyword>
<accession>A0AAX6FE81</accession>
<dbReference type="InterPro" id="IPR013763">
    <property type="entry name" value="Cyclin-like_dom"/>
</dbReference>
<sequence length="334" mass="37421">MGLSYDCASSVLLCAEDNNSILCLDEDDAVLEERSDLSGDSFFLMGFPQHSDERLDLMVQKEFEHMPREDYGRRLATGALDASVREHAIDWILKVHSHYGFGPTSAYLSVNYLDRFLSVYELPKGKAWMTQLLSVACSSLGAKMEETKVPLCLDLQVGESKYVFEARTIQRMELLVLSTLKWRMQAVTPFSFIDYFLCRLSDDSSPNRTLVLQSAELILNTSRGIDFLAFRPSEIAAAVAMSVLEESEMVLEVEKAIDSCNHVDKERVLSCYEVIQEVLLMKNNRSTKNCSNSVSHSPNGVLDAACLSYTSDDHANSLSSPASKRRKISRPLVL</sequence>
<evidence type="ECO:0000256" key="5">
    <source>
        <dbReference type="RuleBase" id="RU000383"/>
    </source>
</evidence>
<dbReference type="PANTHER" id="PTHR10177">
    <property type="entry name" value="CYCLINS"/>
    <property type="match status" value="1"/>
</dbReference>
<dbReference type="Pfam" id="PF00134">
    <property type="entry name" value="Cyclin_N"/>
    <property type="match status" value="1"/>
</dbReference>
<dbReference type="SMART" id="SM00385">
    <property type="entry name" value="CYCLIN"/>
    <property type="match status" value="1"/>
</dbReference>
<feature type="domain" description="Cyclin C-terminal" evidence="8">
    <location>
        <begin position="187"/>
        <end position="310"/>
    </location>
</feature>
<dbReference type="AlphaFoldDB" id="A0AAX6FE81"/>